<accession>A0A6B3NMK9</accession>
<feature type="non-terminal residue" evidence="5">
    <location>
        <position position="213"/>
    </location>
</feature>
<dbReference type="Gene3D" id="3.60.130.10">
    <property type="entry name" value="Clavaminate synthase-like"/>
    <property type="match status" value="1"/>
</dbReference>
<gene>
    <name evidence="5" type="ORF">F6J89_28575</name>
</gene>
<keyword evidence="5" id="KW-0223">Dioxygenase</keyword>
<comment type="caution">
    <text evidence="5">The sequence shown here is derived from an EMBL/GenBank/DDBJ whole genome shotgun (WGS) entry which is preliminary data.</text>
</comment>
<name>A0A6B3NMK9_9CYAN</name>
<dbReference type="InterPro" id="IPR042098">
    <property type="entry name" value="TauD-like_sf"/>
</dbReference>
<dbReference type="InterPro" id="IPR050411">
    <property type="entry name" value="AlphaKG_dependent_hydroxylases"/>
</dbReference>
<dbReference type="EMBL" id="JAAHFQ010000827">
    <property type="protein sequence ID" value="NER31464.1"/>
    <property type="molecule type" value="Genomic_DNA"/>
</dbReference>
<protein>
    <submittedName>
        <fullName evidence="5">TauD/TfdA family dioxygenase</fullName>
    </submittedName>
</protein>
<dbReference type="AlphaFoldDB" id="A0A6B3NMK9"/>
<dbReference type="SUPFAM" id="SSF51197">
    <property type="entry name" value="Clavaminate synthase-like"/>
    <property type="match status" value="1"/>
</dbReference>
<evidence type="ECO:0000256" key="1">
    <source>
        <dbReference type="ARBA" id="ARBA00001954"/>
    </source>
</evidence>
<proteinExistence type="predicted"/>
<feature type="domain" description="TauD/TfdA-like" evidence="4">
    <location>
        <begin position="26"/>
        <end position="161"/>
    </location>
</feature>
<evidence type="ECO:0000256" key="3">
    <source>
        <dbReference type="ARBA" id="ARBA00023194"/>
    </source>
</evidence>
<dbReference type="InterPro" id="IPR003819">
    <property type="entry name" value="TauD/TfdA-like"/>
</dbReference>
<dbReference type="Pfam" id="PF02668">
    <property type="entry name" value="TauD"/>
    <property type="match status" value="1"/>
</dbReference>
<evidence type="ECO:0000313" key="5">
    <source>
        <dbReference type="EMBL" id="NER31464.1"/>
    </source>
</evidence>
<reference evidence="5" key="1">
    <citation type="submission" date="2019-11" db="EMBL/GenBank/DDBJ databases">
        <title>Genomic insights into an expanded diversity of filamentous marine cyanobacteria reveals the extraordinary biosynthetic potential of Moorea and Okeania.</title>
        <authorList>
            <person name="Ferreira Leao T."/>
            <person name="Wang M."/>
            <person name="Moss N."/>
            <person name="Da Silva R."/>
            <person name="Sanders J."/>
            <person name="Nurk S."/>
            <person name="Gurevich A."/>
            <person name="Humphrey G."/>
            <person name="Reher R."/>
            <person name="Zhu Q."/>
            <person name="Belda-Ferre P."/>
            <person name="Glukhov E."/>
            <person name="Rex R."/>
            <person name="Dorrestein P.C."/>
            <person name="Knight R."/>
            <person name="Pevzner P."/>
            <person name="Gerwick W.H."/>
            <person name="Gerwick L."/>
        </authorList>
    </citation>
    <scope>NUCLEOTIDE SEQUENCE</scope>
    <source>
        <strain evidence="5">SIO1C4</strain>
    </source>
</reference>
<keyword evidence="3" id="KW-0045">Antibiotic biosynthesis</keyword>
<dbReference type="GO" id="GO:0051213">
    <property type="term" value="F:dioxygenase activity"/>
    <property type="evidence" value="ECO:0007669"/>
    <property type="project" value="UniProtKB-KW"/>
</dbReference>
<keyword evidence="2" id="KW-0560">Oxidoreductase</keyword>
<comment type="cofactor">
    <cofactor evidence="1">
        <name>Fe(2+)</name>
        <dbReference type="ChEBI" id="CHEBI:29033"/>
    </cofactor>
</comment>
<dbReference type="PANTHER" id="PTHR10696">
    <property type="entry name" value="GAMMA-BUTYROBETAINE HYDROXYLASE-RELATED"/>
    <property type="match status" value="1"/>
</dbReference>
<organism evidence="5">
    <name type="scientific">Symploca sp. SIO1C4</name>
    <dbReference type="NCBI Taxonomy" id="2607765"/>
    <lineage>
        <taxon>Bacteria</taxon>
        <taxon>Bacillati</taxon>
        <taxon>Cyanobacteriota</taxon>
        <taxon>Cyanophyceae</taxon>
        <taxon>Coleofasciculales</taxon>
        <taxon>Coleofasciculaceae</taxon>
        <taxon>Symploca</taxon>
    </lineage>
</organism>
<evidence type="ECO:0000256" key="2">
    <source>
        <dbReference type="ARBA" id="ARBA00023002"/>
    </source>
</evidence>
<dbReference type="GO" id="GO:0017000">
    <property type="term" value="P:antibiotic biosynthetic process"/>
    <property type="evidence" value="ECO:0007669"/>
    <property type="project" value="UniProtKB-KW"/>
</dbReference>
<dbReference type="PANTHER" id="PTHR10696:SF56">
    <property type="entry name" value="TAUD_TFDA-LIKE DOMAIN-CONTAINING PROTEIN"/>
    <property type="match status" value="1"/>
</dbReference>
<evidence type="ECO:0000259" key="4">
    <source>
        <dbReference type="Pfam" id="PF02668"/>
    </source>
</evidence>
<sequence length="213" mass="24467">MKFNQDDIKQKRSHQNFSLISAQKDATDFNSLLDYLNNYQHELKSAITNYGAIVIRGYQVETPEQFQQVGLSLFPNLQNQYPGGAPRQKVAEYVWTASELPSYLPISGHTELSYSPSDKPTHILFFCPQVAASGGETPVIDMKSVLSDLPARLKHRCSQTCLAIKLFWVSTQKRLFDVRLWKWPWFRSPKPWQAVFNTEDRDVVETKCHNAGR</sequence>